<reference evidence="1 2" key="1">
    <citation type="submission" date="2016-10" db="EMBL/GenBank/DDBJ databases">
        <title>Silvanigrella aquatica sp. nov., isolated from a freshwater lake located in the Black Forest, Germany, description of Silvanigrellaceae fam. nov., Silvanigrellales ord. nov., reclassification of the order Bdellovibrionales in the class Oligoflexia, reclassification of the families Bacteriovoracaceae and Halobacteriovoraceae in the new order Bacteriovoracales ord. nov., and reclassification of the family Pseudobacteriovoracaceae in the order Oligoflexiales.</title>
        <authorList>
            <person name="Hahn M.W."/>
            <person name="Schmidt J."/>
            <person name="Koll U."/>
            <person name="Rohde M."/>
            <person name="Verbag S."/>
            <person name="Pitt A."/>
            <person name="Nakai R."/>
            <person name="Naganuma T."/>
            <person name="Lang E."/>
        </authorList>
    </citation>
    <scope>NUCLEOTIDE SEQUENCE [LARGE SCALE GENOMIC DNA]</scope>
    <source>
        <strain evidence="1 2">MWH-Nonnen-W8red</strain>
    </source>
</reference>
<sequence>MNQHIEENLERKIKKNIYGKAQSVKITFPAGLGSTALKEIESILNNLWFPQKFQSHCQLLKNEIQIDKIHMSAISELLIRCQCISDIKLILLEEKALGKEAFEKQCRSLNWNMFLQKEMSLKIKVNSVASKAFHETGLKEILANILNNHVSEIVSGENTTETTSLNADLYKDTLTLSISLAGDSLYKRGYRGTLSASAPLREDAAACCIQKSIMFAQSKNSNFNMNTILIPFSGTGTFAFEYLQWHYKFVPGLFERIYALQKMPLFRQESFNFLLKKAKENCLFKTKDENNSENLNSENLKIICIDNSSNANTALVENLNIFEKKIHNNDFIFPAEIFEKNAVINENFLKLDIDSFLSHKNYGPIFLPLNPPYGIRIHKKSDPIAFYKSIAIKINELSKILKKENHNLSGFILCPNEETWSSFCNQLKHFDLETYHFTQGGMDIRVCQFYI</sequence>
<protein>
    <submittedName>
        <fullName evidence="1">Uncharacterized protein</fullName>
    </submittedName>
</protein>
<dbReference type="InterPro" id="IPR029063">
    <property type="entry name" value="SAM-dependent_MTases_sf"/>
</dbReference>
<dbReference type="GO" id="GO:0070043">
    <property type="term" value="F:rRNA (guanine-N7-)-methyltransferase activity"/>
    <property type="evidence" value="ECO:0007669"/>
    <property type="project" value="TreeGrafter"/>
</dbReference>
<dbReference type="GO" id="GO:0008990">
    <property type="term" value="F:rRNA (guanine-N2-)-methyltransferase activity"/>
    <property type="evidence" value="ECO:0007669"/>
    <property type="project" value="TreeGrafter"/>
</dbReference>
<dbReference type="RefSeq" id="WP_148698302.1">
    <property type="nucleotide sequence ID" value="NZ_CP017834.1"/>
</dbReference>
<dbReference type="KEGG" id="saqi:AXG55_11815"/>
<evidence type="ECO:0000313" key="1">
    <source>
        <dbReference type="EMBL" id="APJ04554.1"/>
    </source>
</evidence>
<evidence type="ECO:0000313" key="2">
    <source>
        <dbReference type="Proteomes" id="UP000184731"/>
    </source>
</evidence>
<dbReference type="AlphaFoldDB" id="A0A1L4D2Y7"/>
<dbReference type="STRING" id="1915309.AXG55_11815"/>
<gene>
    <name evidence="1" type="ORF">AXG55_11815</name>
</gene>
<dbReference type="OrthoDB" id="336435at2"/>
<accession>A0A1L4D2Y7</accession>
<dbReference type="Proteomes" id="UP000184731">
    <property type="component" value="Chromosome"/>
</dbReference>
<dbReference type="Gene3D" id="3.40.50.150">
    <property type="entry name" value="Vaccinia Virus protein VP39"/>
    <property type="match status" value="1"/>
</dbReference>
<keyword evidence="2" id="KW-1185">Reference proteome</keyword>
<name>A0A1L4D2Y7_9BACT</name>
<dbReference type="PANTHER" id="PTHR47313:SF1">
    <property type="entry name" value="RIBOSOMAL RNA LARGE SUBUNIT METHYLTRANSFERASE K_L"/>
    <property type="match status" value="1"/>
</dbReference>
<dbReference type="Gene3D" id="3.30.2130.30">
    <property type="match status" value="1"/>
</dbReference>
<proteinExistence type="predicted"/>
<organism evidence="1 2">
    <name type="scientific">Silvanigrella aquatica</name>
    <dbReference type="NCBI Taxonomy" id="1915309"/>
    <lineage>
        <taxon>Bacteria</taxon>
        <taxon>Pseudomonadati</taxon>
        <taxon>Bdellovibrionota</taxon>
        <taxon>Oligoflexia</taxon>
        <taxon>Silvanigrellales</taxon>
        <taxon>Silvanigrellaceae</taxon>
        <taxon>Silvanigrella</taxon>
    </lineage>
</organism>
<dbReference type="EMBL" id="CP017834">
    <property type="protein sequence ID" value="APJ04554.1"/>
    <property type="molecule type" value="Genomic_DNA"/>
</dbReference>
<dbReference type="PANTHER" id="PTHR47313">
    <property type="entry name" value="RIBOSOMAL RNA LARGE SUBUNIT METHYLTRANSFERASE K/L"/>
    <property type="match status" value="1"/>
</dbReference>